<evidence type="ECO:0000256" key="1">
    <source>
        <dbReference type="ARBA" id="ARBA00022737"/>
    </source>
</evidence>
<dbReference type="PROSITE" id="PS50297">
    <property type="entry name" value="ANK_REP_REGION"/>
    <property type="match status" value="13"/>
</dbReference>
<dbReference type="Pfam" id="PF13637">
    <property type="entry name" value="Ank_4"/>
    <property type="match status" value="1"/>
</dbReference>
<dbReference type="AlphaFoldDB" id="A0A8H6YXI8"/>
<evidence type="ECO:0000256" key="2">
    <source>
        <dbReference type="ARBA" id="ARBA00023043"/>
    </source>
</evidence>
<dbReference type="InterPro" id="IPR056884">
    <property type="entry name" value="NPHP3-like_N"/>
</dbReference>
<dbReference type="Gene3D" id="3.40.50.300">
    <property type="entry name" value="P-loop containing nucleotide triphosphate hydrolases"/>
    <property type="match status" value="1"/>
</dbReference>
<protein>
    <submittedName>
        <fullName evidence="6">HET-like protein</fullName>
    </submittedName>
</protein>
<evidence type="ECO:0000313" key="6">
    <source>
        <dbReference type="EMBL" id="KAF7365660.1"/>
    </source>
</evidence>
<dbReference type="PRINTS" id="PR01415">
    <property type="entry name" value="ANKYRIN"/>
</dbReference>
<evidence type="ECO:0000256" key="3">
    <source>
        <dbReference type="PROSITE-ProRule" id="PRU00023"/>
    </source>
</evidence>
<feature type="repeat" description="ANK" evidence="3">
    <location>
        <begin position="969"/>
        <end position="1001"/>
    </location>
</feature>
<dbReference type="InterPro" id="IPR051631">
    <property type="entry name" value="Ankyrin-KH/SAM_domain"/>
</dbReference>
<feature type="domain" description="Nephrocystin 3-like N-terminal" evidence="5">
    <location>
        <begin position="119"/>
        <end position="255"/>
    </location>
</feature>
<name>A0A8H6YXI8_9AGAR</name>
<organism evidence="6 7">
    <name type="scientific">Mycena venus</name>
    <dbReference type="NCBI Taxonomy" id="2733690"/>
    <lineage>
        <taxon>Eukaryota</taxon>
        <taxon>Fungi</taxon>
        <taxon>Dikarya</taxon>
        <taxon>Basidiomycota</taxon>
        <taxon>Agaricomycotina</taxon>
        <taxon>Agaricomycetes</taxon>
        <taxon>Agaricomycetidae</taxon>
        <taxon>Agaricales</taxon>
        <taxon>Marasmiineae</taxon>
        <taxon>Mycenaceae</taxon>
        <taxon>Mycena</taxon>
    </lineage>
</organism>
<accession>A0A8H6YXI8</accession>
<dbReference type="Pfam" id="PF00023">
    <property type="entry name" value="Ank"/>
    <property type="match status" value="1"/>
</dbReference>
<feature type="repeat" description="ANK" evidence="3">
    <location>
        <begin position="1001"/>
        <end position="1033"/>
    </location>
</feature>
<feature type="repeat" description="ANK" evidence="3">
    <location>
        <begin position="1033"/>
        <end position="1065"/>
    </location>
</feature>
<evidence type="ECO:0000256" key="4">
    <source>
        <dbReference type="SAM" id="MobiDB-lite"/>
    </source>
</evidence>
<feature type="region of interest" description="Disordered" evidence="4">
    <location>
        <begin position="1114"/>
        <end position="1141"/>
    </location>
</feature>
<dbReference type="SUPFAM" id="SSF48403">
    <property type="entry name" value="Ankyrin repeat"/>
    <property type="match status" value="2"/>
</dbReference>
<feature type="repeat" description="ANK" evidence="3">
    <location>
        <begin position="599"/>
        <end position="631"/>
    </location>
</feature>
<dbReference type="PANTHER" id="PTHR23206">
    <property type="entry name" value="MASK PROTEIN"/>
    <property type="match status" value="1"/>
</dbReference>
<dbReference type="EMBL" id="JACAZI010000003">
    <property type="protein sequence ID" value="KAF7365660.1"/>
    <property type="molecule type" value="Genomic_DNA"/>
</dbReference>
<feature type="repeat" description="ANK" evidence="3">
    <location>
        <begin position="867"/>
        <end position="899"/>
    </location>
</feature>
<feature type="repeat" description="ANK" evidence="3">
    <location>
        <begin position="1066"/>
        <end position="1091"/>
    </location>
</feature>
<feature type="repeat" description="ANK" evidence="3">
    <location>
        <begin position="631"/>
        <end position="663"/>
    </location>
</feature>
<feature type="repeat" description="ANK" evidence="3">
    <location>
        <begin position="739"/>
        <end position="771"/>
    </location>
</feature>
<feature type="repeat" description="ANK" evidence="3">
    <location>
        <begin position="664"/>
        <end position="705"/>
    </location>
</feature>
<evidence type="ECO:0000313" key="7">
    <source>
        <dbReference type="Proteomes" id="UP000620124"/>
    </source>
</evidence>
<dbReference type="PANTHER" id="PTHR23206:SF8">
    <property type="entry name" value="ANKYRIN REPEAT AND KH DOMAIN-CONTAINING 1"/>
    <property type="match status" value="1"/>
</dbReference>
<comment type="caution">
    <text evidence="6">The sequence shown here is derived from an EMBL/GenBank/DDBJ whole genome shotgun (WGS) entry which is preliminary data.</text>
</comment>
<dbReference type="InterPro" id="IPR002110">
    <property type="entry name" value="Ankyrin_rpt"/>
</dbReference>
<feature type="repeat" description="ANK" evidence="3">
    <location>
        <begin position="770"/>
        <end position="802"/>
    </location>
</feature>
<dbReference type="SMART" id="SM00248">
    <property type="entry name" value="ANK"/>
    <property type="match status" value="15"/>
</dbReference>
<dbReference type="SUPFAM" id="SSF52540">
    <property type="entry name" value="P-loop containing nucleoside triphosphate hydrolases"/>
    <property type="match status" value="1"/>
</dbReference>
<feature type="repeat" description="ANK" evidence="3">
    <location>
        <begin position="937"/>
        <end position="969"/>
    </location>
</feature>
<feature type="repeat" description="ANK" evidence="3">
    <location>
        <begin position="571"/>
        <end position="599"/>
    </location>
</feature>
<dbReference type="Pfam" id="PF12796">
    <property type="entry name" value="Ank_2"/>
    <property type="match status" value="5"/>
</dbReference>
<reference evidence="6" key="1">
    <citation type="submission" date="2020-05" db="EMBL/GenBank/DDBJ databases">
        <title>Mycena genomes resolve the evolution of fungal bioluminescence.</title>
        <authorList>
            <person name="Tsai I.J."/>
        </authorList>
    </citation>
    <scope>NUCLEOTIDE SEQUENCE</scope>
    <source>
        <strain evidence="6">CCC161011</strain>
    </source>
</reference>
<feature type="repeat" description="ANK" evidence="3">
    <location>
        <begin position="706"/>
        <end position="738"/>
    </location>
</feature>
<feature type="repeat" description="ANK" evidence="3">
    <location>
        <begin position="836"/>
        <end position="868"/>
    </location>
</feature>
<keyword evidence="2 3" id="KW-0040">ANK repeat</keyword>
<dbReference type="Gene3D" id="1.25.40.20">
    <property type="entry name" value="Ankyrin repeat-containing domain"/>
    <property type="match status" value="6"/>
</dbReference>
<dbReference type="InterPro" id="IPR027417">
    <property type="entry name" value="P-loop_NTPase"/>
</dbReference>
<dbReference type="InterPro" id="IPR036770">
    <property type="entry name" value="Ankyrin_rpt-contain_sf"/>
</dbReference>
<dbReference type="Proteomes" id="UP000620124">
    <property type="component" value="Unassembled WGS sequence"/>
</dbReference>
<dbReference type="Pfam" id="PF24883">
    <property type="entry name" value="NPHP3_N"/>
    <property type="match status" value="1"/>
</dbReference>
<gene>
    <name evidence="6" type="ORF">MVEN_00439600</name>
</gene>
<dbReference type="OrthoDB" id="194358at2759"/>
<keyword evidence="1" id="KW-0677">Repeat</keyword>
<evidence type="ECO:0000259" key="5">
    <source>
        <dbReference type="Pfam" id="PF24883"/>
    </source>
</evidence>
<sequence length="1141" mass="125415">MSGGGTVASSSALRISVYEVYRTDDICISAKLEDPPEGVATYLLASTPEFHIASTSVKQLSEKDPALSNISADLETAQKVGKEKLSDSREELTTGNIQIKVEKMMGGIGGYGGSATHGAGTGKTIVSSMIIEQLFEEQVQPTNNNPIAIVYFYFDFADSAMQSIEHALRRLVLQLSRQSPVPHEILNQYYESHQGQKVPSYLELLAILERLLRAIGRTYLVLDALDECADHDRVMDFIARISACLDVQLHILVTSQSRNVFEKTFLLLKTLSRITIQADTTSDDIRLYISKELASKNELQLWNSEWAHITNYITYKSAGMFRLAYCLLEQLKECARLDDLQMALDALPDNLHDIYARTISSVPKKHLLDVQRLLHWLTFSQRALTLVELEDTISFDFSDPAHIKFAPHRRPKRGFFIKWLSVLVSIKPPYPWERVLDSDGFYYGDCTVSLAHSSVQDYLLLEQESHPSWCNSCSVHVTEKGAHQLIAQTCISYLLHLADNDFNATVLLNYPLAIYANMNWSYHLLCCPDHAILSNLTMHLLEVGSSQYTALNQLEQWNWTPDQFSLIDGPPLCLCARLGYIEGVKYLLDRGADVNAEGTNGAALQLASENSHIEIIHLLLEKGADVNAMVHGGTALQRASANGDLEIVHLLLEKGADVDAIHPRFYSALHQASLHGHLMTVRLLLEKEIISLLLENGANVNIMDEECFSALQLALWNGNIEAVCLLLDNGADVNAAVGSNYSALQLASMLGRIDIVHLLLEKGADVNVNTGRTPLQLASMQDHTEIAHLLLEKGAEVNALDEDYFSALQLASGYGQVKTVRLLLDNGADVNAAVGSNYSALQLASMQGRVDIIHLLLEKGADINVNIGRTPLQLALLQGHTQIVHFLLDKGADVNVHVGYGTVLEPPRKERNNEIVRLLLEKLLLEKGTDINDELIRTVTALKNASSSDDTRIIRLLLEKGADVNATGMNGTVLQLASVQGHIEIVGLLLEKGADVNAKGRHGTALQLASTKHDIQIVRVLLEKGADVDANGERGTALQLASKHGHIGIVHLLLEKGADVEATGGNIVTPLQLASMNGHIEVVKILLEKGAVPTDLEEWRGTAETAPTDLEEWGGTAETTVDDWPESDTSSWMSALQGFPE</sequence>
<feature type="repeat" description="ANK" evidence="3">
    <location>
        <begin position="803"/>
        <end position="835"/>
    </location>
</feature>
<keyword evidence="7" id="KW-1185">Reference proteome</keyword>
<dbReference type="PROSITE" id="PS50088">
    <property type="entry name" value="ANK_REPEAT"/>
    <property type="match status" value="15"/>
</dbReference>
<proteinExistence type="predicted"/>